<dbReference type="GO" id="GO:0016874">
    <property type="term" value="F:ligase activity"/>
    <property type="evidence" value="ECO:0007669"/>
    <property type="project" value="UniProtKB-KW"/>
</dbReference>
<name>A0A9X2HAB4_9MICC</name>
<sequence>MQIERAGAQAGRDGEELLARLRRIAAGQEGALLRISRPEPTVAFGRRDELNPGYAAAAAAVRAAGFAPIVRKVGGRAAAYHRTCLIVDHLQPARDATSGNLERYREFGALWVRALADLGVEAGVGELPREYCPGEFSVHARLPDGSRTKLVGTAQRVVAGGWWFSAAVVVGGREPLAEVLTEAYARLGLDLDPATVGSVEQAVPEARWEDVEDAVLAEYERWDGPCADGT</sequence>
<dbReference type="RefSeq" id="WP_254164071.1">
    <property type="nucleotide sequence ID" value="NZ_JANAFB010000001.1"/>
</dbReference>
<reference evidence="2" key="1">
    <citation type="submission" date="2022-06" db="EMBL/GenBank/DDBJ databases">
        <title>Rothia sp. isolated from sandalwood seedling.</title>
        <authorList>
            <person name="Tuikhar N."/>
            <person name="Kirdat K."/>
            <person name="Thorat V."/>
            <person name="Swetha P."/>
            <person name="Padma S."/>
            <person name="Sundararaj R."/>
            <person name="Yadav A."/>
        </authorList>
    </citation>
    <scope>NUCLEOTIDE SEQUENCE</scope>
    <source>
        <strain evidence="2">AR01</strain>
    </source>
</reference>
<dbReference type="Pfam" id="PF21948">
    <property type="entry name" value="LplA-B_cat"/>
    <property type="match status" value="1"/>
</dbReference>
<accession>A0A9X2HAB4</accession>
<keyword evidence="3" id="KW-1185">Reference proteome</keyword>
<proteinExistence type="predicted"/>
<evidence type="ECO:0000313" key="3">
    <source>
        <dbReference type="Proteomes" id="UP001139502"/>
    </source>
</evidence>
<dbReference type="InterPro" id="IPR045864">
    <property type="entry name" value="aa-tRNA-synth_II/BPL/LPL"/>
</dbReference>
<evidence type="ECO:0000313" key="2">
    <source>
        <dbReference type="EMBL" id="MCP3424485.1"/>
    </source>
</evidence>
<dbReference type="SUPFAM" id="SSF55681">
    <property type="entry name" value="Class II aaRS and biotin synthetases"/>
    <property type="match status" value="1"/>
</dbReference>
<dbReference type="Proteomes" id="UP001139502">
    <property type="component" value="Unassembled WGS sequence"/>
</dbReference>
<feature type="domain" description="BPL/LPL catalytic" evidence="1">
    <location>
        <begin position="27"/>
        <end position="227"/>
    </location>
</feature>
<comment type="caution">
    <text evidence="2">The sequence shown here is derived from an EMBL/GenBank/DDBJ whole genome shotgun (WGS) entry which is preliminary data.</text>
</comment>
<dbReference type="EMBL" id="JANAFB010000001">
    <property type="protein sequence ID" value="MCP3424485.1"/>
    <property type="molecule type" value="Genomic_DNA"/>
</dbReference>
<dbReference type="InterPro" id="IPR004143">
    <property type="entry name" value="BPL_LPL_catalytic"/>
</dbReference>
<organism evidence="2 3">
    <name type="scientific">Rothia santali</name>
    <dbReference type="NCBI Taxonomy" id="2949643"/>
    <lineage>
        <taxon>Bacteria</taxon>
        <taxon>Bacillati</taxon>
        <taxon>Actinomycetota</taxon>
        <taxon>Actinomycetes</taxon>
        <taxon>Micrococcales</taxon>
        <taxon>Micrococcaceae</taxon>
        <taxon>Rothia</taxon>
    </lineage>
</organism>
<gene>
    <name evidence="2" type="ORF">NBM05_00150</name>
</gene>
<dbReference type="PROSITE" id="PS51733">
    <property type="entry name" value="BPL_LPL_CATALYTIC"/>
    <property type="match status" value="1"/>
</dbReference>
<evidence type="ECO:0000259" key="1">
    <source>
        <dbReference type="PROSITE" id="PS51733"/>
    </source>
</evidence>
<dbReference type="Gene3D" id="3.30.930.10">
    <property type="entry name" value="Bira Bifunctional Protein, Domain 2"/>
    <property type="match status" value="1"/>
</dbReference>
<keyword evidence="2" id="KW-0436">Ligase</keyword>
<dbReference type="AlphaFoldDB" id="A0A9X2HAB4"/>
<protein>
    <submittedName>
        <fullName evidence="2">Lipoate--protein ligase family protein</fullName>
    </submittedName>
</protein>